<evidence type="ECO:0000256" key="1">
    <source>
        <dbReference type="ARBA" id="ARBA00022842"/>
    </source>
</evidence>
<comment type="caution">
    <text evidence="3">The sequence shown here is derived from an EMBL/GenBank/DDBJ whole genome shotgun (WGS) entry which is preliminary data.</text>
</comment>
<evidence type="ECO:0000259" key="2">
    <source>
        <dbReference type="Pfam" id="PF12804"/>
    </source>
</evidence>
<gene>
    <name evidence="3" type="ORF">HF257_03320</name>
</gene>
<dbReference type="Proteomes" id="UP000520513">
    <property type="component" value="Unassembled WGS sequence"/>
</dbReference>
<dbReference type="GO" id="GO:0016779">
    <property type="term" value="F:nucleotidyltransferase activity"/>
    <property type="evidence" value="ECO:0007669"/>
    <property type="project" value="UniProtKB-ARBA"/>
</dbReference>
<dbReference type="RefSeq" id="WP_185712018.1">
    <property type="nucleotide sequence ID" value="NZ_JAAXCY010000001.1"/>
</dbReference>
<dbReference type="CDD" id="cd04182">
    <property type="entry name" value="GT_2_like_f"/>
    <property type="match status" value="1"/>
</dbReference>
<dbReference type="PANTHER" id="PTHR43777">
    <property type="entry name" value="MOLYBDENUM COFACTOR CYTIDYLYLTRANSFERASE"/>
    <property type="match status" value="1"/>
</dbReference>
<accession>A0A7X1DWQ0</accession>
<evidence type="ECO:0000313" key="3">
    <source>
        <dbReference type="EMBL" id="MBC2405023.1"/>
    </source>
</evidence>
<dbReference type="SUPFAM" id="SSF53448">
    <property type="entry name" value="Nucleotide-diphospho-sugar transferases"/>
    <property type="match status" value="1"/>
</dbReference>
<feature type="domain" description="MobA-like NTP transferase" evidence="2">
    <location>
        <begin position="5"/>
        <end position="169"/>
    </location>
</feature>
<keyword evidence="3" id="KW-0808">Transferase</keyword>
<dbReference type="InterPro" id="IPR025877">
    <property type="entry name" value="MobA-like_NTP_Trfase"/>
</dbReference>
<protein>
    <submittedName>
        <fullName evidence="3">Nucleotidyltransferase family protein</fullName>
    </submittedName>
</protein>
<keyword evidence="1" id="KW-0460">Magnesium</keyword>
<reference evidence="3 4" key="1">
    <citation type="submission" date="2020-04" db="EMBL/GenBank/DDBJ databases">
        <title>Pseudomonas crami sp. nov., a novel proteolytic bacterial species isolated from cream.</title>
        <authorList>
            <person name="Hofmann K."/>
            <person name="Woller A."/>
            <person name="Huptas C."/>
            <person name="Wenning M."/>
            <person name="Scherer S."/>
            <person name="Doll E.V."/>
        </authorList>
    </citation>
    <scope>NUCLEOTIDE SEQUENCE [LARGE SCALE GENOMIC DNA]</scope>
    <source>
        <strain evidence="3 4">WS 5106</strain>
    </source>
</reference>
<organism evidence="3 4">
    <name type="scientific">Pseudomonas cremoris</name>
    <dbReference type="NCBI Taxonomy" id="2724178"/>
    <lineage>
        <taxon>Bacteria</taxon>
        <taxon>Pseudomonadati</taxon>
        <taxon>Pseudomonadota</taxon>
        <taxon>Gammaproteobacteria</taxon>
        <taxon>Pseudomonadales</taxon>
        <taxon>Pseudomonadaceae</taxon>
        <taxon>Pseudomonas</taxon>
    </lineage>
</organism>
<dbReference type="Gene3D" id="3.90.550.10">
    <property type="entry name" value="Spore Coat Polysaccharide Biosynthesis Protein SpsA, Chain A"/>
    <property type="match status" value="1"/>
</dbReference>
<dbReference type="EMBL" id="JAAXCY010000001">
    <property type="protein sequence ID" value="MBC2405023.1"/>
    <property type="molecule type" value="Genomic_DNA"/>
</dbReference>
<dbReference type="Pfam" id="PF12804">
    <property type="entry name" value="NTP_transf_3"/>
    <property type="match status" value="1"/>
</dbReference>
<dbReference type="InterPro" id="IPR029044">
    <property type="entry name" value="Nucleotide-diphossugar_trans"/>
</dbReference>
<sequence>MTITAIVLAAGQGSRFRAEAGADQDKLLADCVGLDGVTRPVIEQVLRHLPAGVVRRWLVTSPERSGVIRLAGAYNCEVLLLDSAGMGDSIAAAVAAIGPADGWLVVLGDMPFVRPSSMERVIEGLEEGGISVPMYGGQYGHPVGFGRALGPGLTALSGDRGGRSLFAQAPVSEVLVEDPGVLWDVDVPQSLNFKRYVSTETPHSRASPLPHWICGIFQTA</sequence>
<dbReference type="PANTHER" id="PTHR43777:SF1">
    <property type="entry name" value="MOLYBDENUM COFACTOR CYTIDYLYLTRANSFERASE"/>
    <property type="match status" value="1"/>
</dbReference>
<name>A0A7X1DWQ0_9PSED</name>
<proteinExistence type="predicted"/>
<evidence type="ECO:0000313" key="4">
    <source>
        <dbReference type="Proteomes" id="UP000520513"/>
    </source>
</evidence>
<dbReference type="AlphaFoldDB" id="A0A7X1DWQ0"/>